<evidence type="ECO:0000313" key="17">
    <source>
        <dbReference type="EMBL" id="CBH23563.1"/>
    </source>
</evidence>
<keyword evidence="4 11" id="KW-0132">Cell division</keyword>
<protein>
    <recommendedName>
        <fullName evidence="11">UDP-N-acetylmuramoyl-L-alanyl-D-glutamate--2,6-diaminopimelate ligase</fullName>
        <ecNumber evidence="11">6.3.2.13</ecNumber>
    </recommendedName>
    <alternativeName>
        <fullName evidence="11">Meso-A2pm-adding enzyme</fullName>
    </alternativeName>
    <alternativeName>
        <fullName evidence="11">Meso-diaminopimelate-adding enzyme</fullName>
    </alternativeName>
    <alternativeName>
        <fullName evidence="11">UDP-MurNAc-L-Ala-D-Glu:meso-diaminopimelate ligase</fullName>
    </alternativeName>
    <alternativeName>
        <fullName evidence="11">UDP-MurNAc-tripeptide synthetase</fullName>
    </alternativeName>
    <alternativeName>
        <fullName evidence="11">UDP-N-acetylmuramyl-tripeptide synthetase</fullName>
    </alternativeName>
</protein>
<dbReference type="Gene3D" id="3.40.1390.10">
    <property type="entry name" value="MurE/MurF, N-terminal domain"/>
    <property type="match status" value="1"/>
</dbReference>
<feature type="binding site" evidence="11">
    <location>
        <position position="499"/>
    </location>
    <ligand>
        <name>meso-2,6-diaminopimelate</name>
        <dbReference type="ChEBI" id="CHEBI:57791"/>
    </ligand>
</feature>
<dbReference type="SUPFAM" id="SSF53623">
    <property type="entry name" value="MurD-like peptide ligases, catalytic domain"/>
    <property type="match status" value="1"/>
</dbReference>
<feature type="binding site" evidence="11">
    <location>
        <position position="228"/>
    </location>
    <ligand>
        <name>UDP-N-acetyl-alpha-D-muramoyl-L-alanyl-D-glutamate</name>
        <dbReference type="ChEBI" id="CHEBI:83900"/>
    </ligand>
</feature>
<accession>D5H6A8</accession>
<dbReference type="NCBIfam" id="NF001124">
    <property type="entry name" value="PRK00139.1-2"/>
    <property type="match status" value="1"/>
</dbReference>
<dbReference type="InterPro" id="IPR036615">
    <property type="entry name" value="Mur_ligase_C_dom_sf"/>
</dbReference>
<dbReference type="UniPathway" id="UPA00219"/>
<feature type="binding site" evidence="11">
    <location>
        <position position="420"/>
    </location>
    <ligand>
        <name>meso-2,6-diaminopimelate</name>
        <dbReference type="ChEBI" id="CHEBI:57791"/>
    </ligand>
</feature>
<comment type="subcellular location">
    <subcellularLocation>
        <location evidence="11 12">Cytoplasm</location>
    </subcellularLocation>
</comment>
<dbReference type="GO" id="GO:0000287">
    <property type="term" value="F:magnesium ion binding"/>
    <property type="evidence" value="ECO:0007669"/>
    <property type="project" value="UniProtKB-UniRule"/>
</dbReference>
<sequence>MPFSRRPSEPMPGPTSAHTERISEWEPDPLPWSALRRRLRKADLLDETIAGAEAPDPDTLAIGGLTDDSRAVTPGGGFVAIRGVDADGHSFIDMAVDNGARLVVCEALPTRARERFPGVVFARVTDTRTALAEGAAALHGDPADEMRLVGVTGTNGKTTVAYLVHHLLEALGETAGLLSTIEVRAGGETTAPALTTPGPLVLHRTLRRMVDRGCTACAMEVSSHALDQDRVHGLDYEVAIFTTLSVDHLDYHDTLDDYRAAKKTLFDALGPDATALYNTDDEAGPTMVADTEARVVSFGLDRDADIEATVLEARLDGQRVRLDGHERDTQLAGRFNASNMAAAYGTGTALGHVPEAVADALADAPPVPGRVEPLRFEDGTTVIIDYAHTPDALENVLRTVRDTTPAKAALWCVFGCGGDRDAGKRPTMGRIAERLADRVIVTSDNPRTEAPVAILRDIRDGVERPESMRWIVDREEAIQAAADETMPGDVVVIAGKGHETTQTIGTDTRPFDDREVARRYFG</sequence>
<evidence type="ECO:0000256" key="7">
    <source>
        <dbReference type="ARBA" id="ARBA00022960"/>
    </source>
</evidence>
<dbReference type="InterPro" id="IPR000713">
    <property type="entry name" value="Mur_ligase_N"/>
</dbReference>
<dbReference type="GO" id="GO:0071555">
    <property type="term" value="P:cell wall organization"/>
    <property type="evidence" value="ECO:0007669"/>
    <property type="project" value="UniProtKB-KW"/>
</dbReference>
<evidence type="ECO:0000259" key="14">
    <source>
        <dbReference type="Pfam" id="PF01225"/>
    </source>
</evidence>
<dbReference type="Gene3D" id="3.40.1190.10">
    <property type="entry name" value="Mur-like, catalytic domain"/>
    <property type="match status" value="1"/>
</dbReference>
<feature type="short sequence motif" description="Meso-diaminopimelate recognition motif" evidence="11">
    <location>
        <begin position="444"/>
        <end position="447"/>
    </location>
</feature>
<comment type="cofactor">
    <cofactor evidence="11">
        <name>Mg(2+)</name>
        <dbReference type="ChEBI" id="CHEBI:18420"/>
    </cofactor>
</comment>
<keyword evidence="7 11" id="KW-0133">Cell shape</keyword>
<dbReference type="EMBL" id="FP565814">
    <property type="protein sequence ID" value="CBH23563.1"/>
    <property type="molecule type" value="Genomic_DNA"/>
</dbReference>
<dbReference type="InterPro" id="IPR005761">
    <property type="entry name" value="UDP-N-AcMur-Glu-dNH2Pim_ligase"/>
</dbReference>
<feature type="binding site" evidence="11">
    <location>
        <begin position="153"/>
        <end position="159"/>
    </location>
    <ligand>
        <name>ATP</name>
        <dbReference type="ChEBI" id="CHEBI:30616"/>
    </ligand>
</feature>
<keyword evidence="5 11" id="KW-0547">Nucleotide-binding</keyword>
<keyword evidence="6 11" id="KW-0067">ATP-binding</keyword>
<organism evidence="17 18">
    <name type="scientific">Salinibacter ruber (strain M8)</name>
    <dbReference type="NCBI Taxonomy" id="761659"/>
    <lineage>
        <taxon>Bacteria</taxon>
        <taxon>Pseudomonadati</taxon>
        <taxon>Rhodothermota</taxon>
        <taxon>Rhodothermia</taxon>
        <taxon>Rhodothermales</taxon>
        <taxon>Salinibacteraceae</taxon>
        <taxon>Salinibacter</taxon>
    </lineage>
</organism>
<dbReference type="KEGG" id="srm:SRM_00642"/>
<dbReference type="GO" id="GO:0005524">
    <property type="term" value="F:ATP binding"/>
    <property type="evidence" value="ECO:0007669"/>
    <property type="project" value="UniProtKB-UniRule"/>
</dbReference>
<comment type="catalytic activity">
    <reaction evidence="11">
        <text>UDP-N-acetyl-alpha-D-muramoyl-L-alanyl-D-glutamate + meso-2,6-diaminopimelate + ATP = UDP-N-acetyl-alpha-D-muramoyl-L-alanyl-gamma-D-glutamyl-meso-2,6-diaminopimelate + ADP + phosphate + H(+)</text>
        <dbReference type="Rhea" id="RHEA:23676"/>
        <dbReference type="ChEBI" id="CHEBI:15378"/>
        <dbReference type="ChEBI" id="CHEBI:30616"/>
        <dbReference type="ChEBI" id="CHEBI:43474"/>
        <dbReference type="ChEBI" id="CHEBI:57791"/>
        <dbReference type="ChEBI" id="CHEBI:83900"/>
        <dbReference type="ChEBI" id="CHEBI:83905"/>
        <dbReference type="ChEBI" id="CHEBI:456216"/>
        <dbReference type="EC" id="6.3.2.13"/>
    </reaction>
</comment>
<dbReference type="GO" id="GO:0004326">
    <property type="term" value="F:tetrahydrofolylpolyglutamate synthase activity"/>
    <property type="evidence" value="ECO:0007669"/>
    <property type="project" value="InterPro"/>
</dbReference>
<feature type="modified residue" description="N6-carboxylysine" evidence="11">
    <location>
        <position position="262"/>
    </location>
</feature>
<evidence type="ECO:0000256" key="1">
    <source>
        <dbReference type="ARBA" id="ARBA00005898"/>
    </source>
</evidence>
<evidence type="ECO:0000256" key="8">
    <source>
        <dbReference type="ARBA" id="ARBA00022984"/>
    </source>
</evidence>
<dbReference type="GO" id="GO:0005737">
    <property type="term" value="C:cytoplasm"/>
    <property type="evidence" value="ECO:0007669"/>
    <property type="project" value="UniProtKB-SubCell"/>
</dbReference>
<dbReference type="GO" id="GO:0008360">
    <property type="term" value="P:regulation of cell shape"/>
    <property type="evidence" value="ECO:0007669"/>
    <property type="project" value="UniProtKB-KW"/>
</dbReference>
<dbReference type="HOGENOM" id="CLU_022291_4_1_10"/>
<dbReference type="PATRIC" id="fig|761659.10.peg.720"/>
<evidence type="ECO:0000256" key="6">
    <source>
        <dbReference type="ARBA" id="ARBA00022840"/>
    </source>
</evidence>
<dbReference type="AlphaFoldDB" id="D5H6A8"/>
<gene>
    <name evidence="11 17" type="primary">murE</name>
    <name evidence="17" type="ordered locus">SRM_00642</name>
</gene>
<dbReference type="InterPro" id="IPR035911">
    <property type="entry name" value="MurE/MurF_N"/>
</dbReference>
<evidence type="ECO:0000259" key="16">
    <source>
        <dbReference type="Pfam" id="PF08245"/>
    </source>
</evidence>
<dbReference type="PANTHER" id="PTHR23135:SF4">
    <property type="entry name" value="UDP-N-ACETYLMURAMOYL-L-ALANYL-D-GLUTAMATE--2,6-DIAMINOPIMELATE LIGASE MURE HOMOLOG, CHLOROPLASTIC"/>
    <property type="match status" value="1"/>
</dbReference>
<keyword evidence="11" id="KW-0460">Magnesium</keyword>
<dbReference type="Pfam" id="PF08245">
    <property type="entry name" value="Mur_ligase_M"/>
    <property type="match status" value="1"/>
</dbReference>
<dbReference type="InterPro" id="IPR013221">
    <property type="entry name" value="Mur_ligase_cen"/>
</dbReference>
<feature type="binding site" evidence="11">
    <location>
        <begin position="444"/>
        <end position="447"/>
    </location>
    <ligand>
        <name>meso-2,6-diaminopimelate</name>
        <dbReference type="ChEBI" id="CHEBI:57791"/>
    </ligand>
</feature>
<feature type="domain" description="Mur ligase central" evidence="16">
    <location>
        <begin position="151"/>
        <end position="345"/>
    </location>
</feature>
<evidence type="ECO:0000256" key="12">
    <source>
        <dbReference type="RuleBase" id="RU004135"/>
    </source>
</evidence>
<dbReference type="PROSITE" id="PS01011">
    <property type="entry name" value="FOLYLPOLYGLU_SYNT_1"/>
    <property type="match status" value="1"/>
</dbReference>
<dbReference type="SUPFAM" id="SSF63418">
    <property type="entry name" value="MurE/MurF N-terminal domain"/>
    <property type="match status" value="1"/>
</dbReference>
<feature type="domain" description="Mur ligase C-terminal" evidence="15">
    <location>
        <begin position="369"/>
        <end position="497"/>
    </location>
</feature>
<comment type="caution">
    <text evidence="11">Lacks conserved residue(s) required for the propagation of feature annotation.</text>
</comment>
<keyword evidence="9 11" id="KW-0131">Cell cycle</keyword>
<comment type="similarity">
    <text evidence="1 11">Belongs to the MurCDEF family. MurE subfamily.</text>
</comment>
<evidence type="ECO:0000256" key="2">
    <source>
        <dbReference type="ARBA" id="ARBA00022490"/>
    </source>
</evidence>
<comment type="pathway">
    <text evidence="11 12">Cell wall biogenesis; peptidoglycan biosynthesis.</text>
</comment>
<dbReference type="GO" id="GO:0009252">
    <property type="term" value="P:peptidoglycan biosynthetic process"/>
    <property type="evidence" value="ECO:0007669"/>
    <property type="project" value="UniProtKB-UniRule"/>
</dbReference>
<keyword evidence="10 11" id="KW-0961">Cell wall biogenesis/degradation</keyword>
<dbReference type="InterPro" id="IPR036565">
    <property type="entry name" value="Mur-like_cat_sf"/>
</dbReference>
<dbReference type="Gene3D" id="3.90.190.20">
    <property type="entry name" value="Mur ligase, C-terminal domain"/>
    <property type="match status" value="1"/>
</dbReference>
<feature type="binding site" evidence="11">
    <location>
        <position position="222"/>
    </location>
    <ligand>
        <name>UDP-N-acetyl-alpha-D-muramoyl-L-alanyl-D-glutamate</name>
        <dbReference type="ChEBI" id="CHEBI:83900"/>
    </ligand>
</feature>
<evidence type="ECO:0000256" key="5">
    <source>
        <dbReference type="ARBA" id="ARBA00022741"/>
    </source>
</evidence>
<dbReference type="GO" id="GO:0008765">
    <property type="term" value="F:UDP-N-acetylmuramoylalanyl-D-glutamate-2,6-diaminopimelate ligase activity"/>
    <property type="evidence" value="ECO:0007669"/>
    <property type="project" value="UniProtKB-UniRule"/>
</dbReference>
<dbReference type="NCBIfam" id="NF001126">
    <property type="entry name" value="PRK00139.1-4"/>
    <property type="match status" value="1"/>
</dbReference>
<comment type="function">
    <text evidence="11">Catalyzes the addition of meso-diaminopimelic acid to the nucleotide precursor UDP-N-acetylmuramoyl-L-alanyl-D-glutamate (UMAG) in the biosynthesis of bacterial cell-wall peptidoglycan.</text>
</comment>
<evidence type="ECO:0000256" key="13">
    <source>
        <dbReference type="SAM" id="MobiDB-lite"/>
    </source>
</evidence>
<feature type="binding site" evidence="11">
    <location>
        <position position="230"/>
    </location>
    <ligand>
        <name>UDP-N-acetyl-alpha-D-muramoyl-L-alanyl-D-glutamate</name>
        <dbReference type="ChEBI" id="CHEBI:83900"/>
    </ligand>
</feature>
<dbReference type="InterPro" id="IPR018109">
    <property type="entry name" value="Folylpolyglutamate_synth_CS"/>
</dbReference>
<dbReference type="InterPro" id="IPR004101">
    <property type="entry name" value="Mur_ligase_C"/>
</dbReference>
<dbReference type="Pfam" id="PF01225">
    <property type="entry name" value="Mur_ligase"/>
    <property type="match status" value="1"/>
</dbReference>
<evidence type="ECO:0000256" key="9">
    <source>
        <dbReference type="ARBA" id="ARBA00023306"/>
    </source>
</evidence>
<dbReference type="NCBIfam" id="TIGR01085">
    <property type="entry name" value="murE"/>
    <property type="match status" value="1"/>
</dbReference>
<evidence type="ECO:0000256" key="3">
    <source>
        <dbReference type="ARBA" id="ARBA00022598"/>
    </source>
</evidence>
<dbReference type="EC" id="6.3.2.13" evidence="11"/>
<feature type="binding site" evidence="11">
    <location>
        <position position="69"/>
    </location>
    <ligand>
        <name>UDP-N-acetyl-alpha-D-muramoyl-L-alanyl-D-glutamate</name>
        <dbReference type="ChEBI" id="CHEBI:83900"/>
    </ligand>
</feature>
<keyword evidence="8 11" id="KW-0573">Peptidoglycan synthesis</keyword>
<evidence type="ECO:0000256" key="10">
    <source>
        <dbReference type="ARBA" id="ARBA00023316"/>
    </source>
</evidence>
<evidence type="ECO:0000256" key="11">
    <source>
        <dbReference type="HAMAP-Rule" id="MF_00208"/>
    </source>
</evidence>
<evidence type="ECO:0000256" key="4">
    <source>
        <dbReference type="ARBA" id="ARBA00022618"/>
    </source>
</evidence>
<proteinExistence type="inferred from homology"/>
<keyword evidence="3 11" id="KW-0436">Ligase</keyword>
<reference evidence="18" key="2">
    <citation type="submission" date="2010-04" db="EMBL/GenBank/DDBJ databases">
        <title>Genome sequence of Salinibacter ruber M8.</title>
        <authorList>
            <consortium name="Genoscope"/>
        </authorList>
    </citation>
    <scope>NUCLEOTIDE SEQUENCE [LARGE SCALE GENOMIC DNA]</scope>
    <source>
        <strain evidence="18">M8</strain>
    </source>
</reference>
<comment type="PTM">
    <text evidence="11">Carboxylation is probably crucial for Mg(2+) binding and, consequently, for the gamma-phosphate positioning of ATP.</text>
</comment>
<dbReference type="PANTHER" id="PTHR23135">
    <property type="entry name" value="MUR LIGASE FAMILY MEMBER"/>
    <property type="match status" value="1"/>
</dbReference>
<feature type="domain" description="Mur ligase N-terminal catalytic" evidence="14">
    <location>
        <begin position="63"/>
        <end position="108"/>
    </location>
</feature>
<dbReference type="GO" id="GO:0051301">
    <property type="term" value="P:cell division"/>
    <property type="evidence" value="ECO:0007669"/>
    <property type="project" value="UniProtKB-KW"/>
</dbReference>
<feature type="region of interest" description="Disordered" evidence="13">
    <location>
        <begin position="1"/>
        <end position="25"/>
    </location>
</feature>
<feature type="binding site" evidence="11">
    <location>
        <begin position="195"/>
        <end position="196"/>
    </location>
    <ligand>
        <name>UDP-N-acetyl-alpha-D-muramoyl-L-alanyl-D-glutamate</name>
        <dbReference type="ChEBI" id="CHEBI:83900"/>
    </ligand>
</feature>
<evidence type="ECO:0000259" key="15">
    <source>
        <dbReference type="Pfam" id="PF02875"/>
    </source>
</evidence>
<feature type="binding site" evidence="11">
    <location>
        <position position="495"/>
    </location>
    <ligand>
        <name>meso-2,6-diaminopimelate</name>
        <dbReference type="ChEBI" id="CHEBI:57791"/>
    </ligand>
</feature>
<dbReference type="Pfam" id="PF02875">
    <property type="entry name" value="Mur_ligase_C"/>
    <property type="match status" value="1"/>
</dbReference>
<name>D5H6A8_SALRM</name>
<dbReference type="Proteomes" id="UP000000933">
    <property type="component" value="Chromosome"/>
</dbReference>
<reference evidence="17 18" key="1">
    <citation type="journal article" date="2010" name="ISME J.">
        <title>Fine-scale evolution: genomic, phenotypic and ecological differentiation in two coexisting Salinibacter ruber strains.</title>
        <authorList>
            <person name="Pena A."/>
            <person name="Teeling H."/>
            <person name="Huerta-Cepas J."/>
            <person name="Santos F."/>
            <person name="Yarza P."/>
            <person name="Brito-Echeverria J."/>
            <person name="Lucio M."/>
            <person name="Schmitt-Kopplin P."/>
            <person name="Meseguer I."/>
            <person name="Schenowitz C."/>
            <person name="Dossat C."/>
            <person name="Barbe V."/>
            <person name="Dopazo J."/>
            <person name="Rossello-Mora R."/>
            <person name="Schuler M."/>
            <person name="Glockner F.O."/>
            <person name="Amann R."/>
            <person name="Gabaldon T."/>
            <person name="Anton J."/>
        </authorList>
    </citation>
    <scope>NUCLEOTIDE SEQUENCE [LARGE SCALE GENOMIC DNA]</scope>
    <source>
        <strain evidence="17 18">M8</strain>
    </source>
</reference>
<dbReference type="HAMAP" id="MF_00208">
    <property type="entry name" value="MurE"/>
    <property type="match status" value="1"/>
</dbReference>
<dbReference type="SUPFAM" id="SSF53244">
    <property type="entry name" value="MurD-like peptide ligases, peptide-binding domain"/>
    <property type="match status" value="1"/>
</dbReference>
<keyword evidence="2 11" id="KW-0963">Cytoplasm</keyword>
<evidence type="ECO:0000313" key="18">
    <source>
        <dbReference type="Proteomes" id="UP000000933"/>
    </source>
</evidence>